<feature type="non-terminal residue" evidence="1">
    <location>
        <position position="1"/>
    </location>
</feature>
<dbReference type="Proteomes" id="UP000789860">
    <property type="component" value="Unassembled WGS sequence"/>
</dbReference>
<evidence type="ECO:0000313" key="1">
    <source>
        <dbReference type="EMBL" id="CAG8607168.1"/>
    </source>
</evidence>
<sequence>RTSHNEPGIDNLHDAQSLPEKDNKFEKNQTPGTLWSQLKNTLIKYEASIMNKQVWKLLSPHAKKSNKILSQLAYKHLLFYNLLIICSEQFIAPN</sequence>
<protein>
    <submittedName>
        <fullName evidence="1">4550_t:CDS:1</fullName>
    </submittedName>
</protein>
<gene>
    <name evidence="1" type="ORF">SCALOS_LOCUS7145</name>
</gene>
<reference evidence="1" key="1">
    <citation type="submission" date="2021-06" db="EMBL/GenBank/DDBJ databases">
        <authorList>
            <person name="Kallberg Y."/>
            <person name="Tangrot J."/>
            <person name="Rosling A."/>
        </authorList>
    </citation>
    <scope>NUCLEOTIDE SEQUENCE</scope>
    <source>
        <strain evidence="1">AU212A</strain>
    </source>
</reference>
<name>A0ACA9MRT3_9GLOM</name>
<accession>A0ACA9MRT3</accession>
<comment type="caution">
    <text evidence="1">The sequence shown here is derived from an EMBL/GenBank/DDBJ whole genome shotgun (WGS) entry which is preliminary data.</text>
</comment>
<proteinExistence type="predicted"/>
<organism evidence="1 2">
    <name type="scientific">Scutellospora calospora</name>
    <dbReference type="NCBI Taxonomy" id="85575"/>
    <lineage>
        <taxon>Eukaryota</taxon>
        <taxon>Fungi</taxon>
        <taxon>Fungi incertae sedis</taxon>
        <taxon>Mucoromycota</taxon>
        <taxon>Glomeromycotina</taxon>
        <taxon>Glomeromycetes</taxon>
        <taxon>Diversisporales</taxon>
        <taxon>Gigasporaceae</taxon>
        <taxon>Scutellospora</taxon>
    </lineage>
</organism>
<evidence type="ECO:0000313" key="2">
    <source>
        <dbReference type="Proteomes" id="UP000789860"/>
    </source>
</evidence>
<dbReference type="EMBL" id="CAJVPM010015321">
    <property type="protein sequence ID" value="CAG8607168.1"/>
    <property type="molecule type" value="Genomic_DNA"/>
</dbReference>
<keyword evidence="2" id="KW-1185">Reference proteome</keyword>